<feature type="domain" description="N-acetyltransferase" evidence="1">
    <location>
        <begin position="14"/>
        <end position="161"/>
    </location>
</feature>
<keyword evidence="3" id="KW-1185">Reference proteome</keyword>
<dbReference type="Proteomes" id="UP001447842">
    <property type="component" value="Chromosome"/>
</dbReference>
<organism evidence="2 3">
    <name type="scientific">Sulfurimonas diazotrophicus</name>
    <dbReference type="NCBI Taxonomy" id="3131939"/>
    <lineage>
        <taxon>Bacteria</taxon>
        <taxon>Pseudomonadati</taxon>
        <taxon>Campylobacterota</taxon>
        <taxon>Epsilonproteobacteria</taxon>
        <taxon>Campylobacterales</taxon>
        <taxon>Sulfurimonadaceae</taxon>
        <taxon>Sulfurimonas</taxon>
    </lineage>
</organism>
<evidence type="ECO:0000259" key="1">
    <source>
        <dbReference type="PROSITE" id="PS51186"/>
    </source>
</evidence>
<name>A0ABZ3HBU7_9BACT</name>
<gene>
    <name evidence="2" type="ORF">WCY31_04705</name>
</gene>
<accession>A0ABZ3HBU7</accession>
<dbReference type="CDD" id="cd04301">
    <property type="entry name" value="NAT_SF"/>
    <property type="match status" value="1"/>
</dbReference>
<reference evidence="2 3" key="1">
    <citation type="submission" date="2024-03" db="EMBL/GenBank/DDBJ databases">
        <title>Sulfurimonas sp. HSL3-1.</title>
        <authorList>
            <person name="Wang S."/>
        </authorList>
    </citation>
    <scope>NUCLEOTIDE SEQUENCE [LARGE SCALE GENOMIC DNA]</scope>
    <source>
        <strain evidence="2 3">HSL3-1</strain>
    </source>
</reference>
<dbReference type="InterPro" id="IPR000182">
    <property type="entry name" value="GNAT_dom"/>
</dbReference>
<proteinExistence type="predicted"/>
<dbReference type="PROSITE" id="PS51186">
    <property type="entry name" value="GNAT"/>
    <property type="match status" value="1"/>
</dbReference>
<dbReference type="Gene3D" id="3.40.630.30">
    <property type="match status" value="1"/>
</dbReference>
<evidence type="ECO:0000313" key="3">
    <source>
        <dbReference type="Proteomes" id="UP001447842"/>
    </source>
</evidence>
<dbReference type="EMBL" id="CP147920">
    <property type="protein sequence ID" value="XAU16008.1"/>
    <property type="molecule type" value="Genomic_DNA"/>
</dbReference>
<dbReference type="SUPFAM" id="SSF55729">
    <property type="entry name" value="Acyl-CoA N-acyltransferases (Nat)"/>
    <property type="match status" value="1"/>
</dbReference>
<sequence length="161" mass="18237">MHPTIICATPENARDIAVMTGELLHEIMERINVKAFRFHQDETETRAAELLSRGVYYVFLAKDPATGEAIGFISLYESYALYAEGAYGTIPELYVRPPYRSMGVGVALLKRAKDFAASRGWKRLEVTTPPLPEFDRTLNFYERHTFEISGGRKLKSDIDLS</sequence>
<protein>
    <submittedName>
        <fullName evidence="2">GNAT family N-acetyltransferase</fullName>
    </submittedName>
</protein>
<dbReference type="InterPro" id="IPR016181">
    <property type="entry name" value="Acyl_CoA_acyltransferase"/>
</dbReference>
<dbReference type="RefSeq" id="WP_345973374.1">
    <property type="nucleotide sequence ID" value="NZ_CP147920.1"/>
</dbReference>
<dbReference type="Pfam" id="PF00583">
    <property type="entry name" value="Acetyltransf_1"/>
    <property type="match status" value="1"/>
</dbReference>
<evidence type="ECO:0000313" key="2">
    <source>
        <dbReference type="EMBL" id="XAU16008.1"/>
    </source>
</evidence>